<feature type="domain" description="Acyl-CoA dehydrogenase/oxidase N-terminal" evidence="6">
    <location>
        <begin position="9"/>
        <end position="113"/>
    </location>
</feature>
<sequence>MIDFCCGQDLQSMLDTATRFAQERLWPAQRDFEQQRAVPEPVQRLARAIGFDRIDWPEASGGAGMGALARVLVGEQLAAGCPGAALALQPLGSVAQALLAFGGAAALRAHALPLLERPGARALLVFDPRQPWHSQAQGAGVALSGTLPWLPTDRVDLLALLGRTGLQLVTRGIDLVPVPGAGLQAAGASQVRLQCAPVDAAWHDPGAAALALAHARVQLAALLVGQMHAAAEYARRYALERVAFGRPIAHHQALAFLIVDMRSAVDAARLLLHEAAWRLDAGQPAGAAAATALIEAVENAVFIGANAVQILGAAGFMRDHPVEKQLRELRALGLLLGGADAAREDALGVGGTASDAAPWAPIAFLADAAQGA</sequence>
<keyword evidence="4" id="KW-0274">FAD</keyword>
<dbReference type="KEGG" id="vei:Veis_1133"/>
<evidence type="ECO:0000313" key="7">
    <source>
        <dbReference type="EMBL" id="ABM56905.1"/>
    </source>
</evidence>
<organism evidence="7 8">
    <name type="scientific">Verminephrobacter eiseniae (strain EF01-2)</name>
    <dbReference type="NCBI Taxonomy" id="391735"/>
    <lineage>
        <taxon>Bacteria</taxon>
        <taxon>Pseudomonadati</taxon>
        <taxon>Pseudomonadota</taxon>
        <taxon>Betaproteobacteria</taxon>
        <taxon>Burkholderiales</taxon>
        <taxon>Comamonadaceae</taxon>
        <taxon>Verminephrobacter</taxon>
    </lineage>
</organism>
<dbReference type="Gene3D" id="1.10.540.10">
    <property type="entry name" value="Acyl-CoA dehydrogenase/oxidase, N-terminal domain"/>
    <property type="match status" value="1"/>
</dbReference>
<dbReference type="SUPFAM" id="SSF56645">
    <property type="entry name" value="Acyl-CoA dehydrogenase NM domain-like"/>
    <property type="match status" value="1"/>
</dbReference>
<dbReference type="PANTHER" id="PTHR43884">
    <property type="entry name" value="ACYL-COA DEHYDROGENASE"/>
    <property type="match status" value="1"/>
</dbReference>
<comment type="cofactor">
    <cofactor evidence="1">
        <name>FAD</name>
        <dbReference type="ChEBI" id="CHEBI:57692"/>
    </cofactor>
</comment>
<dbReference type="AlphaFoldDB" id="A1WGZ8"/>
<dbReference type="Pfam" id="PF00441">
    <property type="entry name" value="Acyl-CoA_dh_1"/>
    <property type="match status" value="1"/>
</dbReference>
<dbReference type="RefSeq" id="WP_011808916.1">
    <property type="nucleotide sequence ID" value="NC_008786.1"/>
</dbReference>
<feature type="domain" description="Acyl-CoA dehydrogenase/oxidase C-terminal" evidence="5">
    <location>
        <begin position="209"/>
        <end position="339"/>
    </location>
</feature>
<comment type="similarity">
    <text evidence="2">Belongs to the acyl-CoA dehydrogenase family.</text>
</comment>
<keyword evidence="8" id="KW-1185">Reference proteome</keyword>
<dbReference type="InterPro" id="IPR037069">
    <property type="entry name" value="AcylCoA_DH/ox_N_sf"/>
</dbReference>
<gene>
    <name evidence="7" type="ordered locus">Veis_1133</name>
</gene>
<dbReference type="InterPro" id="IPR009075">
    <property type="entry name" value="AcylCo_DH/oxidase_C"/>
</dbReference>
<dbReference type="OrthoDB" id="8910708at2"/>
<dbReference type="GeneID" id="76459797"/>
<dbReference type="GO" id="GO:0050660">
    <property type="term" value="F:flavin adenine dinucleotide binding"/>
    <property type="evidence" value="ECO:0007669"/>
    <property type="project" value="InterPro"/>
</dbReference>
<protein>
    <submittedName>
        <fullName evidence="7">Acyl-CoA dehydrogenase domain protein</fullName>
    </submittedName>
</protein>
<dbReference type="Pfam" id="PF02771">
    <property type="entry name" value="Acyl-CoA_dh_N"/>
    <property type="match status" value="1"/>
</dbReference>
<dbReference type="GO" id="GO:0003995">
    <property type="term" value="F:acyl-CoA dehydrogenase activity"/>
    <property type="evidence" value="ECO:0007669"/>
    <property type="project" value="TreeGrafter"/>
</dbReference>
<evidence type="ECO:0000259" key="5">
    <source>
        <dbReference type="Pfam" id="PF00441"/>
    </source>
</evidence>
<keyword evidence="3" id="KW-0285">Flavoprotein</keyword>
<dbReference type="PANTHER" id="PTHR43884:SF12">
    <property type="entry name" value="ISOVALERYL-COA DEHYDROGENASE, MITOCHONDRIAL-RELATED"/>
    <property type="match status" value="1"/>
</dbReference>
<reference evidence="8" key="1">
    <citation type="submission" date="2006-12" db="EMBL/GenBank/DDBJ databases">
        <title>Complete sequence of chromosome 1 of Verminephrobacter eiseniae EF01-2.</title>
        <authorList>
            <person name="Copeland A."/>
            <person name="Lucas S."/>
            <person name="Lapidus A."/>
            <person name="Barry K."/>
            <person name="Detter J.C."/>
            <person name="Glavina del Rio T."/>
            <person name="Dalin E."/>
            <person name="Tice H."/>
            <person name="Pitluck S."/>
            <person name="Chertkov O."/>
            <person name="Brettin T."/>
            <person name="Bruce D."/>
            <person name="Han C."/>
            <person name="Tapia R."/>
            <person name="Gilna P."/>
            <person name="Schmutz J."/>
            <person name="Larimer F."/>
            <person name="Land M."/>
            <person name="Hauser L."/>
            <person name="Kyrpides N."/>
            <person name="Kim E."/>
            <person name="Stahl D."/>
            <person name="Richardson P."/>
        </authorList>
    </citation>
    <scope>NUCLEOTIDE SEQUENCE [LARGE SCALE GENOMIC DNA]</scope>
    <source>
        <strain evidence="8">EF01-2</strain>
    </source>
</reference>
<dbReference type="EMBL" id="CP000542">
    <property type="protein sequence ID" value="ABM56905.1"/>
    <property type="molecule type" value="Genomic_DNA"/>
</dbReference>
<dbReference type="eggNOG" id="COG1960">
    <property type="taxonomic scope" value="Bacteria"/>
</dbReference>
<evidence type="ECO:0000313" key="8">
    <source>
        <dbReference type="Proteomes" id="UP000000374"/>
    </source>
</evidence>
<dbReference type="SUPFAM" id="SSF47203">
    <property type="entry name" value="Acyl-CoA dehydrogenase C-terminal domain-like"/>
    <property type="match status" value="1"/>
</dbReference>
<evidence type="ECO:0000256" key="1">
    <source>
        <dbReference type="ARBA" id="ARBA00001974"/>
    </source>
</evidence>
<proteinExistence type="inferred from homology"/>
<dbReference type="STRING" id="391735.Veis_1133"/>
<evidence type="ECO:0000259" key="6">
    <source>
        <dbReference type="Pfam" id="PF02771"/>
    </source>
</evidence>
<dbReference type="InterPro" id="IPR009100">
    <property type="entry name" value="AcylCoA_DH/oxidase_NM_dom_sf"/>
</dbReference>
<dbReference type="Proteomes" id="UP000000374">
    <property type="component" value="Chromosome"/>
</dbReference>
<evidence type="ECO:0000256" key="4">
    <source>
        <dbReference type="ARBA" id="ARBA00022827"/>
    </source>
</evidence>
<evidence type="ECO:0000256" key="2">
    <source>
        <dbReference type="ARBA" id="ARBA00009347"/>
    </source>
</evidence>
<name>A1WGZ8_VEREI</name>
<dbReference type="InterPro" id="IPR036250">
    <property type="entry name" value="AcylCo_DH-like_C"/>
</dbReference>
<accession>A1WGZ8</accession>
<evidence type="ECO:0000256" key="3">
    <source>
        <dbReference type="ARBA" id="ARBA00022630"/>
    </source>
</evidence>
<dbReference type="HOGENOM" id="CLU_018204_3_5_4"/>
<dbReference type="Gene3D" id="1.20.140.10">
    <property type="entry name" value="Butyryl-CoA Dehydrogenase, subunit A, domain 3"/>
    <property type="match status" value="1"/>
</dbReference>
<dbReference type="InterPro" id="IPR013786">
    <property type="entry name" value="AcylCoA_DH/ox_N"/>
</dbReference>